<organism evidence="1 2">
    <name type="scientific">Pedobacter panaciterrae</name>
    <dbReference type="NCBI Taxonomy" id="363849"/>
    <lineage>
        <taxon>Bacteria</taxon>
        <taxon>Pseudomonadati</taxon>
        <taxon>Bacteroidota</taxon>
        <taxon>Sphingobacteriia</taxon>
        <taxon>Sphingobacteriales</taxon>
        <taxon>Sphingobacteriaceae</taxon>
        <taxon>Pedobacter</taxon>
    </lineage>
</organism>
<dbReference type="Proteomes" id="UP001378956">
    <property type="component" value="Unassembled WGS sequence"/>
</dbReference>
<gene>
    <name evidence="1" type="ORF">WAE58_25830</name>
</gene>
<accession>A0ABU8NUG5</accession>
<dbReference type="PROSITE" id="PS51257">
    <property type="entry name" value="PROKAR_LIPOPROTEIN"/>
    <property type="match status" value="1"/>
</dbReference>
<evidence type="ECO:0000313" key="1">
    <source>
        <dbReference type="EMBL" id="MEJ2905892.1"/>
    </source>
</evidence>
<sequence length="170" mass="19814">MTKYLYTWRLLFSVLLYLCLLFSCRRMPNVQGEGSPILQGIWNQDSILNADQLLNYTQYKFKFTCDSFYVDLVTNSKVNYYADSCFNNGVWKEYAKGVYQVRADSVFLTGTFTKSNYKQKISGCYQIGQYIKTFKIKLADTSRLLLEGTDNQREVDLKRVEKIICTPQSL</sequence>
<proteinExistence type="predicted"/>
<comment type="caution">
    <text evidence="1">The sequence shown here is derived from an EMBL/GenBank/DDBJ whole genome shotgun (WGS) entry which is preliminary data.</text>
</comment>
<name>A0ABU8NUG5_9SPHI</name>
<keyword evidence="2" id="KW-1185">Reference proteome</keyword>
<reference evidence="1 2" key="1">
    <citation type="submission" date="2024-03" db="EMBL/GenBank/DDBJ databases">
        <title>Sequence of Lycoming College Course Isolates.</title>
        <authorList>
            <person name="Plotts O."/>
            <person name="Newman J."/>
        </authorList>
    </citation>
    <scope>NUCLEOTIDE SEQUENCE [LARGE SCALE GENOMIC DNA]</scope>
    <source>
        <strain evidence="1 2">CJB-3</strain>
    </source>
</reference>
<protein>
    <submittedName>
        <fullName evidence="1">Fumarate hydratase</fullName>
    </submittedName>
</protein>
<dbReference type="RefSeq" id="WP_288884021.1">
    <property type="nucleotide sequence ID" value="NZ_CBFGNQ010000017.1"/>
</dbReference>
<evidence type="ECO:0000313" key="2">
    <source>
        <dbReference type="Proteomes" id="UP001378956"/>
    </source>
</evidence>
<dbReference type="EMBL" id="JBBEUB010000017">
    <property type="protein sequence ID" value="MEJ2905892.1"/>
    <property type="molecule type" value="Genomic_DNA"/>
</dbReference>